<keyword evidence="2 4" id="KW-0418">Kinase</keyword>
<dbReference type="InterPro" id="IPR012737">
    <property type="entry name" value="DhaK_L_YcgS"/>
</dbReference>
<dbReference type="RefSeq" id="WP_408905873.1">
    <property type="nucleotide sequence ID" value="NZ_JAROCE010000004.1"/>
</dbReference>
<reference evidence="4 5" key="1">
    <citation type="submission" date="2023-03" db="EMBL/GenBank/DDBJ databases">
        <title>MT1 and MT2 Draft Genomes of Novel Species.</title>
        <authorList>
            <person name="Venkateswaran K."/>
        </authorList>
    </citation>
    <scope>NUCLEOTIDE SEQUENCE [LARGE SCALE GENOMIC DNA]</scope>
    <source>
        <strain evidence="4 5">IF8SW-P5</strain>
    </source>
</reference>
<name>A0ABW9GIC6_9MICO</name>
<dbReference type="PANTHER" id="PTHR28629:SF4">
    <property type="entry name" value="TRIOKINASE_FMN CYCLASE"/>
    <property type="match status" value="1"/>
</dbReference>
<dbReference type="InterPro" id="IPR036117">
    <property type="entry name" value="DhaL_dom_sf"/>
</dbReference>
<dbReference type="SUPFAM" id="SSF101473">
    <property type="entry name" value="DhaL-like"/>
    <property type="match status" value="1"/>
</dbReference>
<dbReference type="EMBL" id="JAROCE010000004">
    <property type="protein sequence ID" value="MFM2721473.1"/>
    <property type="molecule type" value="Genomic_DNA"/>
</dbReference>
<dbReference type="Gene3D" id="1.25.40.340">
    <property type="match status" value="1"/>
</dbReference>
<evidence type="ECO:0000256" key="2">
    <source>
        <dbReference type="ARBA" id="ARBA00022777"/>
    </source>
</evidence>
<evidence type="ECO:0000256" key="1">
    <source>
        <dbReference type="ARBA" id="ARBA00022679"/>
    </source>
</evidence>
<dbReference type="PANTHER" id="PTHR28629">
    <property type="entry name" value="TRIOKINASE/FMN CYCLASE"/>
    <property type="match status" value="1"/>
</dbReference>
<keyword evidence="1" id="KW-0808">Transferase</keyword>
<sequence>MIDTVSTADLIAWIRKFRDAVQEHRDELTALDSAIGDADHGSNMARGLDAVVAKLDPPPSSAPDLFKVVGMTLVSSVGGASGPLYGTFFLRMGPVLTGEMDAAALGAALRAGAEGVVARGRAEPGDKTMIDAQMPALSAWDDAVTAGKGVAEAAAAAATAAAAGRDDTEPLVARKGRASYLGERSAGHIDPGAASSALLFRALSDALAARG</sequence>
<dbReference type="InterPro" id="IPR050861">
    <property type="entry name" value="Dihydroxyacetone_Kinase"/>
</dbReference>
<accession>A0ABW9GIC6</accession>
<evidence type="ECO:0000259" key="3">
    <source>
        <dbReference type="PROSITE" id="PS51480"/>
    </source>
</evidence>
<dbReference type="PROSITE" id="PS51480">
    <property type="entry name" value="DHAL"/>
    <property type="match status" value="1"/>
</dbReference>
<gene>
    <name evidence="4" type="primary">dhaL</name>
    <name evidence="4" type="ORF">P5G46_13225</name>
</gene>
<keyword evidence="5" id="KW-1185">Reference proteome</keyword>
<protein>
    <submittedName>
        <fullName evidence="4">Dihydroxyacetone kinase subunit DhaL</fullName>
    </submittedName>
</protein>
<dbReference type="NCBIfam" id="TIGR02365">
    <property type="entry name" value="dha_L_ycgS"/>
    <property type="match status" value="1"/>
</dbReference>
<organism evidence="4 5">
    <name type="scientific">Microbacterium mcarthurae</name>
    <dbReference type="NCBI Taxonomy" id="3035918"/>
    <lineage>
        <taxon>Bacteria</taxon>
        <taxon>Bacillati</taxon>
        <taxon>Actinomycetota</taxon>
        <taxon>Actinomycetes</taxon>
        <taxon>Micrococcales</taxon>
        <taxon>Microbacteriaceae</taxon>
        <taxon>Microbacterium</taxon>
    </lineage>
</organism>
<dbReference type="GO" id="GO:0016301">
    <property type="term" value="F:kinase activity"/>
    <property type="evidence" value="ECO:0007669"/>
    <property type="project" value="UniProtKB-KW"/>
</dbReference>
<evidence type="ECO:0000313" key="4">
    <source>
        <dbReference type="EMBL" id="MFM2721473.1"/>
    </source>
</evidence>
<dbReference type="Pfam" id="PF02734">
    <property type="entry name" value="Dak2"/>
    <property type="match status" value="1"/>
</dbReference>
<evidence type="ECO:0000313" key="5">
    <source>
        <dbReference type="Proteomes" id="UP001630303"/>
    </source>
</evidence>
<dbReference type="Proteomes" id="UP001630303">
    <property type="component" value="Unassembled WGS sequence"/>
</dbReference>
<dbReference type="SMART" id="SM01120">
    <property type="entry name" value="Dak2"/>
    <property type="match status" value="1"/>
</dbReference>
<feature type="domain" description="DhaL" evidence="3">
    <location>
        <begin position="8"/>
        <end position="205"/>
    </location>
</feature>
<comment type="caution">
    <text evidence="4">The sequence shown here is derived from an EMBL/GenBank/DDBJ whole genome shotgun (WGS) entry which is preliminary data.</text>
</comment>
<dbReference type="InterPro" id="IPR004007">
    <property type="entry name" value="DhaL_dom"/>
</dbReference>
<proteinExistence type="predicted"/>